<sequence>MADSDSDTSPDDKGADDQGAGDGVRIGFDLGGTKMYACAFDADYKLLGKDRRKTKGHLGSEAGVERIIDTINDCLADAKVDAKDVIGIGAGVPGVTDLDKGVLINTANLGWKDVPLAKLLQKEFDCPVTLCNDVDAGVYGEWKFGAGKEKRCVLGVFPGTGIGGGMVYEGAIFRGAKYSCLEIGHMPVDPLGPRSGLGQRGTLEAVASKLTIASQAALAAYRGQAPHLMKETGTDLIDIRSGALSDSAEHDDAVRQILLDAAEIIGTTVGGVVNLLAPDVVVLGGGLVEAMPKLLVPAVKQAAEAAAMPAFRGIFEVVAAELGDEAAVMGAAAWQQRQADG</sequence>
<dbReference type="Gene3D" id="3.30.420.40">
    <property type="match status" value="2"/>
</dbReference>
<comment type="caution">
    <text evidence="3">The sequence shown here is derived from an EMBL/GenBank/DDBJ whole genome shotgun (WGS) entry which is preliminary data.</text>
</comment>
<dbReference type="Proteomes" id="UP000609651">
    <property type="component" value="Unassembled WGS sequence"/>
</dbReference>
<dbReference type="InterPro" id="IPR000600">
    <property type="entry name" value="ROK"/>
</dbReference>
<dbReference type="RefSeq" id="WP_171188255.1">
    <property type="nucleotide sequence ID" value="NZ_WTPX01000101.1"/>
</dbReference>
<proteinExistence type="inferred from homology"/>
<keyword evidence="4" id="KW-1185">Reference proteome</keyword>
<name>A0ABX1VGE5_9PLAN</name>
<dbReference type="CDD" id="cd23763">
    <property type="entry name" value="ASKHA_ATPase_ROK"/>
    <property type="match status" value="1"/>
</dbReference>
<dbReference type="PANTHER" id="PTHR18964:SF149">
    <property type="entry name" value="BIFUNCTIONAL UDP-N-ACETYLGLUCOSAMINE 2-EPIMERASE_N-ACETYLMANNOSAMINE KINASE"/>
    <property type="match status" value="1"/>
</dbReference>
<organism evidence="3 4">
    <name type="scientific">Alienimonas chondri</name>
    <dbReference type="NCBI Taxonomy" id="2681879"/>
    <lineage>
        <taxon>Bacteria</taxon>
        <taxon>Pseudomonadati</taxon>
        <taxon>Planctomycetota</taxon>
        <taxon>Planctomycetia</taxon>
        <taxon>Planctomycetales</taxon>
        <taxon>Planctomycetaceae</taxon>
        <taxon>Alienimonas</taxon>
    </lineage>
</organism>
<evidence type="ECO:0000256" key="1">
    <source>
        <dbReference type="ARBA" id="ARBA00006479"/>
    </source>
</evidence>
<reference evidence="3 4" key="1">
    <citation type="journal article" date="2020" name="Syst. Appl. Microbiol.">
        <title>Alienimonas chondri sp. nov., a novel planctomycete isolated from the biofilm of the red alga Chondrus crispus.</title>
        <authorList>
            <person name="Vitorino I."/>
            <person name="Albuquerque L."/>
            <person name="Wiegand S."/>
            <person name="Kallscheuer N."/>
            <person name="da Costa M.S."/>
            <person name="Lobo-da-Cunha A."/>
            <person name="Jogler C."/>
            <person name="Lage O.M."/>
        </authorList>
    </citation>
    <scope>NUCLEOTIDE SEQUENCE [LARGE SCALE GENOMIC DNA]</scope>
    <source>
        <strain evidence="3 4">LzC2</strain>
    </source>
</reference>
<evidence type="ECO:0000313" key="4">
    <source>
        <dbReference type="Proteomes" id="UP000609651"/>
    </source>
</evidence>
<protein>
    <submittedName>
        <fullName evidence="3">N-acetylglucosamine repressor</fullName>
    </submittedName>
</protein>
<evidence type="ECO:0000256" key="2">
    <source>
        <dbReference type="SAM" id="MobiDB-lite"/>
    </source>
</evidence>
<evidence type="ECO:0000313" key="3">
    <source>
        <dbReference type="EMBL" id="NNJ26839.1"/>
    </source>
</evidence>
<dbReference type="PANTHER" id="PTHR18964">
    <property type="entry name" value="ROK (REPRESSOR, ORF, KINASE) FAMILY"/>
    <property type="match status" value="1"/>
</dbReference>
<comment type="similarity">
    <text evidence="1">Belongs to the ROK (NagC/XylR) family.</text>
</comment>
<accession>A0ABX1VGE5</accession>
<gene>
    <name evidence="3" type="primary">nagC</name>
    <name evidence="3" type="ORF">LzC2_29340</name>
</gene>
<feature type="region of interest" description="Disordered" evidence="2">
    <location>
        <begin position="1"/>
        <end position="20"/>
    </location>
</feature>
<dbReference type="SUPFAM" id="SSF53067">
    <property type="entry name" value="Actin-like ATPase domain"/>
    <property type="match status" value="1"/>
</dbReference>
<dbReference type="InterPro" id="IPR043129">
    <property type="entry name" value="ATPase_NBD"/>
</dbReference>
<dbReference type="Pfam" id="PF00480">
    <property type="entry name" value="ROK"/>
    <property type="match status" value="1"/>
</dbReference>
<dbReference type="EMBL" id="WTPX01000101">
    <property type="protein sequence ID" value="NNJ26839.1"/>
    <property type="molecule type" value="Genomic_DNA"/>
</dbReference>